<feature type="signal peptide" evidence="3">
    <location>
        <begin position="1"/>
        <end position="19"/>
    </location>
</feature>
<evidence type="ECO:0000313" key="6">
    <source>
        <dbReference type="Proteomes" id="UP000637002"/>
    </source>
</evidence>
<dbReference type="PANTHER" id="PTHR47235">
    <property type="entry name" value="BLR6548 PROTEIN"/>
    <property type="match status" value="1"/>
</dbReference>
<dbReference type="RefSeq" id="WP_188609474.1">
    <property type="nucleotide sequence ID" value="NZ_BMGG01000004.1"/>
</dbReference>
<dbReference type="InterPro" id="IPR028082">
    <property type="entry name" value="Peripla_BP_I"/>
</dbReference>
<proteinExistence type="inferred from homology"/>
<keyword evidence="2 3" id="KW-0732">Signal</keyword>
<reference evidence="5" key="2">
    <citation type="submission" date="2020-09" db="EMBL/GenBank/DDBJ databases">
        <authorList>
            <person name="Sun Q."/>
            <person name="Zhou Y."/>
        </authorList>
    </citation>
    <scope>NUCLEOTIDE SEQUENCE</scope>
    <source>
        <strain evidence="5">CGMCC 1.12919</strain>
    </source>
</reference>
<evidence type="ECO:0000256" key="2">
    <source>
        <dbReference type="ARBA" id="ARBA00022729"/>
    </source>
</evidence>
<dbReference type="Proteomes" id="UP000637002">
    <property type="component" value="Unassembled WGS sequence"/>
</dbReference>
<comment type="similarity">
    <text evidence="1">Belongs to the leucine-binding protein family.</text>
</comment>
<feature type="chain" id="PRO_5037171791" evidence="3">
    <location>
        <begin position="20"/>
        <end position="402"/>
    </location>
</feature>
<evidence type="ECO:0000256" key="1">
    <source>
        <dbReference type="ARBA" id="ARBA00010062"/>
    </source>
</evidence>
<accession>A0A916UAJ6</accession>
<dbReference type="CDD" id="cd06343">
    <property type="entry name" value="PBP1_ABC_ligand_binding-like"/>
    <property type="match status" value="1"/>
</dbReference>
<organism evidence="5 6">
    <name type="scientific">Chelatococcus reniformis</name>
    <dbReference type="NCBI Taxonomy" id="1494448"/>
    <lineage>
        <taxon>Bacteria</taxon>
        <taxon>Pseudomonadati</taxon>
        <taxon>Pseudomonadota</taxon>
        <taxon>Alphaproteobacteria</taxon>
        <taxon>Hyphomicrobiales</taxon>
        <taxon>Chelatococcaceae</taxon>
        <taxon>Chelatococcus</taxon>
    </lineage>
</organism>
<dbReference type="Pfam" id="PF13458">
    <property type="entry name" value="Peripla_BP_6"/>
    <property type="match status" value="1"/>
</dbReference>
<name>A0A916UAJ6_9HYPH</name>
<keyword evidence="6" id="KW-1185">Reference proteome</keyword>
<evidence type="ECO:0000259" key="4">
    <source>
        <dbReference type="Pfam" id="PF13458"/>
    </source>
</evidence>
<sequence length="402" mass="43413">MRHLTVIATASLWATAALAGPTYGPGTSATEIKVGQTIPYSGPASGFGLYGRAWTAYFDMINKKGGINGRKITVLSLDNGYNPSKAVEQTRKLVEEDDVLAEIGTVGTVPNAAVQKYMNNKKVPQVLISAGGSRFNDPKNFPWTVPFYPTFDMEASVYAKHILDTRPDARIGILYQNDDYGRDFLKGFKETLGAKVSLIVGEQSYALTDPTVDSQVLALQSAGATVLMQFTTPKFAAQVIRKAHSIGWSPSQYLASPASSIQGTLVPAGVAASTGVMTAVFHKQVGDPAWDKDKDVVDFLAFMKEWAPAQNAFDAMAISGYLNAQLTAIVLDRCKDDLSRENLLKQATTLKDVSLPMLLPGIRVSNTPGDYRLYHELQLARFDGTGWTPVGGLIRVEPPAGN</sequence>
<dbReference type="InterPro" id="IPR028081">
    <property type="entry name" value="Leu-bd"/>
</dbReference>
<reference evidence="5" key="1">
    <citation type="journal article" date="2014" name="Int. J. Syst. Evol. Microbiol.">
        <title>Complete genome sequence of Corynebacterium casei LMG S-19264T (=DSM 44701T), isolated from a smear-ripened cheese.</title>
        <authorList>
            <consortium name="US DOE Joint Genome Institute (JGI-PGF)"/>
            <person name="Walter F."/>
            <person name="Albersmeier A."/>
            <person name="Kalinowski J."/>
            <person name="Ruckert C."/>
        </authorList>
    </citation>
    <scope>NUCLEOTIDE SEQUENCE</scope>
    <source>
        <strain evidence="5">CGMCC 1.12919</strain>
    </source>
</reference>
<protein>
    <submittedName>
        <fullName evidence="5">Branched-chain amino acid ABC transporter substrate-binding protein</fullName>
    </submittedName>
</protein>
<dbReference type="Gene3D" id="3.40.50.2300">
    <property type="match status" value="2"/>
</dbReference>
<evidence type="ECO:0000256" key="3">
    <source>
        <dbReference type="SAM" id="SignalP"/>
    </source>
</evidence>
<gene>
    <name evidence="5" type="ORF">GCM10010994_24790</name>
</gene>
<dbReference type="PANTHER" id="PTHR47235:SF1">
    <property type="entry name" value="BLR6548 PROTEIN"/>
    <property type="match status" value="1"/>
</dbReference>
<evidence type="ECO:0000313" key="5">
    <source>
        <dbReference type="EMBL" id="GGC65252.1"/>
    </source>
</evidence>
<feature type="domain" description="Leucine-binding protein" evidence="4">
    <location>
        <begin position="31"/>
        <end position="383"/>
    </location>
</feature>
<dbReference type="AlphaFoldDB" id="A0A916UAJ6"/>
<comment type="caution">
    <text evidence="5">The sequence shown here is derived from an EMBL/GenBank/DDBJ whole genome shotgun (WGS) entry which is preliminary data.</text>
</comment>
<dbReference type="SUPFAM" id="SSF53822">
    <property type="entry name" value="Periplasmic binding protein-like I"/>
    <property type="match status" value="1"/>
</dbReference>
<dbReference type="EMBL" id="BMGG01000004">
    <property type="protein sequence ID" value="GGC65252.1"/>
    <property type="molecule type" value="Genomic_DNA"/>
</dbReference>